<evidence type="ECO:0000313" key="2">
    <source>
        <dbReference type="Proteomes" id="UP001560267"/>
    </source>
</evidence>
<accession>A0ABV3Y7W8</accession>
<keyword evidence="2" id="KW-1185">Reference proteome</keyword>
<proteinExistence type="predicted"/>
<evidence type="ECO:0000313" key="1">
    <source>
        <dbReference type="EMBL" id="MEX6430544.1"/>
    </source>
</evidence>
<reference evidence="1 2" key="1">
    <citation type="submission" date="2024-07" db="EMBL/GenBank/DDBJ databases">
        <title>Draft Genome Sequence of Ferrimicrobium acidiphilum Strain YE2023, Isolated from a Pulp of Bioleach Reactor.</title>
        <authorList>
            <person name="Elkina Y.A."/>
            <person name="Bulaeva A.G."/>
            <person name="Beletsky A.V."/>
            <person name="Mardanov A.V."/>
        </authorList>
    </citation>
    <scope>NUCLEOTIDE SEQUENCE [LARGE SCALE GENOMIC DNA]</scope>
    <source>
        <strain evidence="1 2">YE2023</strain>
    </source>
</reference>
<dbReference type="EMBL" id="JBFSHR010000060">
    <property type="protein sequence ID" value="MEX6430544.1"/>
    <property type="molecule type" value="Genomic_DNA"/>
</dbReference>
<sequence length="267" mass="30219">MNPPDRIANAQGEQITLHELYSLVSNQYQARQPNRFALAQVNSTIQAALQKAIDSWVDMLADAWKSGTSKSGLIELLDEIALGTQPDCSEVEYAFSQFQESADCGPLGFPGWRYEMDVLDRKTGKVLMVETDYLSIESFWDEYPDGETNPVVRVFAYKHDIYVGATGEREPVACCCWDNVYDVILWDAINYVVEHGVTKSVVEHDYEGRVHYDTEDRALARAHKLGVDSEDLQQTWNRVQSRLGIDREKGVSAGLFRYPVQPPVFDP</sequence>
<gene>
    <name evidence="1" type="ORF">AB6A68_11980</name>
</gene>
<name>A0ABV3Y7W8_9ACTN</name>
<comment type="caution">
    <text evidence="1">The sequence shown here is derived from an EMBL/GenBank/DDBJ whole genome shotgun (WGS) entry which is preliminary data.</text>
</comment>
<dbReference type="RefSeq" id="WP_369084844.1">
    <property type="nucleotide sequence ID" value="NZ_JBFSHR010000060.1"/>
</dbReference>
<organism evidence="1 2">
    <name type="scientific">Ferrimicrobium acidiphilum</name>
    <dbReference type="NCBI Taxonomy" id="121039"/>
    <lineage>
        <taxon>Bacteria</taxon>
        <taxon>Bacillati</taxon>
        <taxon>Actinomycetota</taxon>
        <taxon>Acidimicrobiia</taxon>
        <taxon>Acidimicrobiales</taxon>
        <taxon>Acidimicrobiaceae</taxon>
        <taxon>Ferrimicrobium</taxon>
    </lineage>
</organism>
<protein>
    <submittedName>
        <fullName evidence="1">Uncharacterized protein</fullName>
    </submittedName>
</protein>
<dbReference type="Proteomes" id="UP001560267">
    <property type="component" value="Unassembled WGS sequence"/>
</dbReference>